<accession>A0A1M5Y4T0</accession>
<dbReference type="Proteomes" id="UP000184526">
    <property type="component" value="Unassembled WGS sequence"/>
</dbReference>
<evidence type="ECO:0000313" key="2">
    <source>
        <dbReference type="Proteomes" id="UP000184526"/>
    </source>
</evidence>
<dbReference type="AlphaFoldDB" id="A0A1M5Y4T0"/>
<gene>
    <name evidence="1" type="ORF">SAMN02745196_02654</name>
</gene>
<dbReference type="STRING" id="1121306.SAMN02745196_02654"/>
<dbReference type="RefSeq" id="WP_178138986.1">
    <property type="nucleotide sequence ID" value="NZ_FQXP01000011.1"/>
</dbReference>
<reference evidence="1 2" key="1">
    <citation type="submission" date="2016-11" db="EMBL/GenBank/DDBJ databases">
        <authorList>
            <person name="Jaros S."/>
            <person name="Januszkiewicz K."/>
            <person name="Wedrychowicz H."/>
        </authorList>
    </citation>
    <scope>NUCLEOTIDE SEQUENCE [LARGE SCALE GENOMIC DNA]</scope>
    <source>
        <strain evidence="1 2">DSM 3089</strain>
    </source>
</reference>
<protein>
    <submittedName>
        <fullName evidence="1">Uncharacterized protein</fullName>
    </submittedName>
</protein>
<dbReference type="EMBL" id="FQXP01000011">
    <property type="protein sequence ID" value="SHI06939.1"/>
    <property type="molecule type" value="Genomic_DNA"/>
</dbReference>
<keyword evidence="2" id="KW-1185">Reference proteome</keyword>
<proteinExistence type="predicted"/>
<evidence type="ECO:0000313" key="1">
    <source>
        <dbReference type="EMBL" id="SHI06939.1"/>
    </source>
</evidence>
<sequence length="54" mass="6256">MSNDLLLNRHATTNSEGHKEIEVVNKEEKDKLAASFPEWTLTPPTVLVRRVRRK</sequence>
<organism evidence="1 2">
    <name type="scientific">Clostridium collagenovorans DSM 3089</name>
    <dbReference type="NCBI Taxonomy" id="1121306"/>
    <lineage>
        <taxon>Bacteria</taxon>
        <taxon>Bacillati</taxon>
        <taxon>Bacillota</taxon>
        <taxon>Clostridia</taxon>
        <taxon>Eubacteriales</taxon>
        <taxon>Clostridiaceae</taxon>
        <taxon>Clostridium</taxon>
    </lineage>
</organism>
<name>A0A1M5Y4T0_9CLOT</name>